<feature type="transmembrane region" description="Helical" evidence="1">
    <location>
        <begin position="67"/>
        <end position="86"/>
    </location>
</feature>
<evidence type="ECO:0000256" key="1">
    <source>
        <dbReference type="SAM" id="Phobius"/>
    </source>
</evidence>
<comment type="caution">
    <text evidence="2">The sequence shown here is derived from an EMBL/GenBank/DDBJ whole genome shotgun (WGS) entry which is preliminary data.</text>
</comment>
<keyword evidence="1" id="KW-0472">Membrane</keyword>
<feature type="transmembrane region" description="Helical" evidence="1">
    <location>
        <begin position="27"/>
        <end position="46"/>
    </location>
</feature>
<reference evidence="2 3" key="1">
    <citation type="submission" date="2020-08" db="EMBL/GenBank/DDBJ databases">
        <title>Genomic Encyclopedia of Type Strains, Phase III (KMG-III): the genomes of soil and plant-associated and newly described type strains.</title>
        <authorList>
            <person name="Whitman W."/>
        </authorList>
    </citation>
    <scope>NUCLEOTIDE SEQUENCE [LARGE SCALE GENOMIC DNA]</scope>
    <source>
        <strain evidence="2 3">CECT 5831</strain>
    </source>
</reference>
<evidence type="ECO:0000313" key="3">
    <source>
        <dbReference type="Proteomes" id="UP000517523"/>
    </source>
</evidence>
<dbReference type="AlphaFoldDB" id="A0A839TJA3"/>
<keyword evidence="1" id="KW-0812">Transmembrane</keyword>
<protein>
    <recommendedName>
        <fullName evidence="4">DUF3995 domain-containing protein</fullName>
    </recommendedName>
</protein>
<keyword evidence="1" id="KW-1133">Transmembrane helix</keyword>
<dbReference type="Proteomes" id="UP000517523">
    <property type="component" value="Unassembled WGS sequence"/>
</dbReference>
<feature type="transmembrane region" description="Helical" evidence="1">
    <location>
        <begin position="163"/>
        <end position="184"/>
    </location>
</feature>
<feature type="transmembrane region" description="Helical" evidence="1">
    <location>
        <begin position="106"/>
        <end position="123"/>
    </location>
</feature>
<dbReference type="EMBL" id="JACHXJ010000001">
    <property type="protein sequence ID" value="MBB3126824.1"/>
    <property type="molecule type" value="Genomic_DNA"/>
</dbReference>
<evidence type="ECO:0000313" key="2">
    <source>
        <dbReference type="EMBL" id="MBB3126824.1"/>
    </source>
</evidence>
<organism evidence="2 3">
    <name type="scientific">Paenibacillus rhizosphaerae</name>
    <dbReference type="NCBI Taxonomy" id="297318"/>
    <lineage>
        <taxon>Bacteria</taxon>
        <taxon>Bacillati</taxon>
        <taxon>Bacillota</taxon>
        <taxon>Bacilli</taxon>
        <taxon>Bacillales</taxon>
        <taxon>Paenibacillaceae</taxon>
        <taxon>Paenibacillus</taxon>
    </lineage>
</organism>
<gene>
    <name evidence="2" type="ORF">FHS19_001478</name>
</gene>
<evidence type="ECO:0008006" key="4">
    <source>
        <dbReference type="Google" id="ProtNLM"/>
    </source>
</evidence>
<proteinExistence type="predicted"/>
<accession>A0A839TJA3</accession>
<sequence length="225" mass="25146">MNKDHMSDTLTTLDMNAFERFTKRSVWPAYAGFWWALLYAVLVRFYEAAAGIIGGYGQLSDPRAFSMASYGAGVLIMICGFILLGLVKPWGLTFPVWVPHFRHKRIPRLFILIPTLFSSAMLIAHGTTGIVTKTLFLIGAIPLELQGWAVIDKVRLAIWDLCFYEPWFLIMGILSGLAAAYYAHASGVMLPRLRQWVIRFVLVVSLLTSLLIASIVLGVSDILSF</sequence>
<feature type="transmembrane region" description="Helical" evidence="1">
    <location>
        <begin position="196"/>
        <end position="219"/>
    </location>
</feature>
<dbReference type="RefSeq" id="WP_183580650.1">
    <property type="nucleotide sequence ID" value="NZ_JACHXJ010000001.1"/>
</dbReference>
<name>A0A839TJA3_9BACL</name>